<name>A0A3N1NYI9_9GAMM</name>
<keyword evidence="2" id="KW-1185">Reference proteome</keyword>
<dbReference type="InterPro" id="IPR029044">
    <property type="entry name" value="Nucleotide-diphossugar_trans"/>
</dbReference>
<accession>A0A3N1NYI9</accession>
<evidence type="ECO:0000313" key="2">
    <source>
        <dbReference type="Proteomes" id="UP000273643"/>
    </source>
</evidence>
<dbReference type="EMBL" id="RJUK01000001">
    <property type="protein sequence ID" value="ROQ20057.1"/>
    <property type="molecule type" value="Genomic_DNA"/>
</dbReference>
<comment type="caution">
    <text evidence="1">The sequence shown here is derived from an EMBL/GenBank/DDBJ whole genome shotgun (WGS) entry which is preliminary data.</text>
</comment>
<reference evidence="1 2" key="1">
    <citation type="submission" date="2018-11" db="EMBL/GenBank/DDBJ databases">
        <title>Genomic Encyclopedia of Type Strains, Phase IV (KMG-IV): sequencing the most valuable type-strain genomes for metagenomic binning, comparative biology and taxonomic classification.</title>
        <authorList>
            <person name="Goeker M."/>
        </authorList>
    </citation>
    <scope>NUCLEOTIDE SEQUENCE [LARGE SCALE GENOMIC DNA]</scope>
    <source>
        <strain evidence="1 2">DSM 16974</strain>
    </source>
</reference>
<dbReference type="Pfam" id="PF02348">
    <property type="entry name" value="CTP_transf_3"/>
    <property type="match status" value="1"/>
</dbReference>
<dbReference type="AlphaFoldDB" id="A0A3N1NYI9"/>
<dbReference type="InterPro" id="IPR050793">
    <property type="entry name" value="CMP-NeuNAc_synthase"/>
</dbReference>
<dbReference type="Proteomes" id="UP000273643">
    <property type="component" value="Unassembled WGS sequence"/>
</dbReference>
<dbReference type="PANTHER" id="PTHR21485:SF6">
    <property type="entry name" value="N-ACYLNEURAMINATE CYTIDYLYLTRANSFERASE-RELATED"/>
    <property type="match status" value="1"/>
</dbReference>
<protein>
    <submittedName>
        <fullName evidence="1">CMP-N-acetylneuraminic acid synthetase</fullName>
    </submittedName>
</protein>
<evidence type="ECO:0000313" key="1">
    <source>
        <dbReference type="EMBL" id="ROQ20057.1"/>
    </source>
</evidence>
<sequence>MNVFLPCRQGSERVPRKNIKPFADYPNGLLQLKLEQLSDATRVDRIYLSTNDHDIIAYAESLDNPKLVVHRRDDALCTSATSTDELMAHVVDLIPGGDVLWTHVTSPFVGSDTYDQIIQAYYDGLEQGYDSLMTTTLIRSFLWNDNGPINYDRAVEKWPRTQTLPAVHEVNSAAFVSSHDNYQRFQDRIGQNPVLFPLGHIVAHDIDWDDDFVLAESIVKAGLANL</sequence>
<gene>
    <name evidence="1" type="ORF">EDC38_0650</name>
</gene>
<dbReference type="RefSeq" id="WP_211331031.1">
    <property type="nucleotide sequence ID" value="NZ_RJUK01000001.1"/>
</dbReference>
<organism evidence="1 2">
    <name type="scientific">Marinimicrobium koreense</name>
    <dbReference type="NCBI Taxonomy" id="306545"/>
    <lineage>
        <taxon>Bacteria</taxon>
        <taxon>Pseudomonadati</taxon>
        <taxon>Pseudomonadota</taxon>
        <taxon>Gammaproteobacteria</taxon>
        <taxon>Cellvibrionales</taxon>
        <taxon>Cellvibrionaceae</taxon>
        <taxon>Marinimicrobium</taxon>
    </lineage>
</organism>
<dbReference type="GO" id="GO:0008781">
    <property type="term" value="F:N-acylneuraminate cytidylyltransferase activity"/>
    <property type="evidence" value="ECO:0007669"/>
    <property type="project" value="TreeGrafter"/>
</dbReference>
<dbReference type="Gene3D" id="3.90.550.10">
    <property type="entry name" value="Spore Coat Polysaccharide Biosynthesis Protein SpsA, Chain A"/>
    <property type="match status" value="1"/>
</dbReference>
<dbReference type="SUPFAM" id="SSF53448">
    <property type="entry name" value="Nucleotide-diphospho-sugar transferases"/>
    <property type="match status" value="1"/>
</dbReference>
<dbReference type="PANTHER" id="PTHR21485">
    <property type="entry name" value="HAD SUPERFAMILY MEMBERS CMAS AND KDSC"/>
    <property type="match status" value="1"/>
</dbReference>
<dbReference type="InterPro" id="IPR003329">
    <property type="entry name" value="Cytidylyl_trans"/>
</dbReference>
<proteinExistence type="predicted"/>